<accession>A0ABU5RWT8</accession>
<evidence type="ECO:0000313" key="1">
    <source>
        <dbReference type="EMBL" id="MEA5392120.1"/>
    </source>
</evidence>
<dbReference type="EMBL" id="JAYGHX010000008">
    <property type="protein sequence ID" value="MEA5392120.1"/>
    <property type="molecule type" value="Genomic_DNA"/>
</dbReference>
<reference evidence="1 2" key="1">
    <citation type="submission" date="2023-12" db="EMBL/GenBank/DDBJ databases">
        <title>Baltic Sea Cyanobacteria.</title>
        <authorList>
            <person name="Delbaje E."/>
            <person name="Fewer D.P."/>
            <person name="Shishido T.K."/>
        </authorList>
    </citation>
    <scope>NUCLEOTIDE SEQUENCE [LARGE SCALE GENOMIC DNA]</scope>
    <source>
        <strain evidence="1 2">UHCC 0139</strain>
    </source>
</reference>
<evidence type="ECO:0000313" key="2">
    <source>
        <dbReference type="Proteomes" id="UP001304461"/>
    </source>
</evidence>
<comment type="caution">
    <text evidence="1">The sequence shown here is derived from an EMBL/GenBank/DDBJ whole genome shotgun (WGS) entry which is preliminary data.</text>
</comment>
<sequence>MPQVNDLTTADIGIQLLMDPTAALQEIEARMTARAFGAVHDPEQGPAVRQMLTELLAVLDSSGDVVI</sequence>
<keyword evidence="2" id="KW-1185">Reference proteome</keyword>
<gene>
    <name evidence="1" type="ORF">VB738_12710</name>
</gene>
<organism evidence="1 2">
    <name type="scientific">Cyanobium gracile UHCC 0139</name>
    <dbReference type="NCBI Taxonomy" id="3110308"/>
    <lineage>
        <taxon>Bacteria</taxon>
        <taxon>Bacillati</taxon>
        <taxon>Cyanobacteriota</taxon>
        <taxon>Cyanophyceae</taxon>
        <taxon>Synechococcales</taxon>
        <taxon>Prochlorococcaceae</taxon>
        <taxon>Cyanobium</taxon>
    </lineage>
</organism>
<dbReference type="Proteomes" id="UP001304461">
    <property type="component" value="Unassembled WGS sequence"/>
</dbReference>
<protein>
    <submittedName>
        <fullName evidence="1">Uncharacterized protein</fullName>
    </submittedName>
</protein>
<proteinExistence type="predicted"/>
<name>A0ABU5RWT8_9CYAN</name>
<dbReference type="RefSeq" id="WP_323306087.1">
    <property type="nucleotide sequence ID" value="NZ_JAYGHX010000008.1"/>
</dbReference>